<organism evidence="1 2">
    <name type="scientific">Lithospermum erythrorhizon</name>
    <name type="common">Purple gromwell</name>
    <name type="synonym">Lithospermum officinale var. erythrorhizon</name>
    <dbReference type="NCBI Taxonomy" id="34254"/>
    <lineage>
        <taxon>Eukaryota</taxon>
        <taxon>Viridiplantae</taxon>
        <taxon>Streptophyta</taxon>
        <taxon>Embryophyta</taxon>
        <taxon>Tracheophyta</taxon>
        <taxon>Spermatophyta</taxon>
        <taxon>Magnoliopsida</taxon>
        <taxon>eudicotyledons</taxon>
        <taxon>Gunneridae</taxon>
        <taxon>Pentapetalae</taxon>
        <taxon>asterids</taxon>
        <taxon>lamiids</taxon>
        <taxon>Boraginales</taxon>
        <taxon>Boraginaceae</taxon>
        <taxon>Boraginoideae</taxon>
        <taxon>Lithospermeae</taxon>
        <taxon>Lithospermum</taxon>
    </lineage>
</organism>
<dbReference type="PANTHER" id="PTHR33240">
    <property type="entry name" value="OS08G0508500 PROTEIN"/>
    <property type="match status" value="1"/>
</dbReference>
<protein>
    <recommendedName>
        <fullName evidence="3">Peptidase A2 domain-containing protein</fullName>
    </recommendedName>
</protein>
<dbReference type="EMBL" id="BAABME010031154">
    <property type="protein sequence ID" value="GAA0144560.1"/>
    <property type="molecule type" value="Genomic_DNA"/>
</dbReference>
<reference evidence="1 2" key="1">
    <citation type="submission" date="2024-01" db="EMBL/GenBank/DDBJ databases">
        <title>The complete chloroplast genome sequence of Lithospermum erythrorhizon: insights into the phylogenetic relationship among Boraginaceae species and the maternal lineages of purple gromwells.</title>
        <authorList>
            <person name="Okada T."/>
            <person name="Watanabe K."/>
        </authorList>
    </citation>
    <scope>NUCLEOTIDE SEQUENCE [LARGE SCALE GENOMIC DNA]</scope>
</reference>
<evidence type="ECO:0000313" key="2">
    <source>
        <dbReference type="Proteomes" id="UP001454036"/>
    </source>
</evidence>
<dbReference type="PANTHER" id="PTHR33240:SF15">
    <property type="entry name" value="GAG-PRO-LIKE PROTEIN"/>
    <property type="match status" value="1"/>
</dbReference>
<keyword evidence="2" id="KW-1185">Reference proteome</keyword>
<dbReference type="Gene3D" id="2.40.70.10">
    <property type="entry name" value="Acid Proteases"/>
    <property type="match status" value="1"/>
</dbReference>
<name>A0AAV3P2U9_LITER</name>
<proteinExistence type="predicted"/>
<evidence type="ECO:0008006" key="3">
    <source>
        <dbReference type="Google" id="ProtNLM"/>
    </source>
</evidence>
<gene>
    <name evidence="1" type="ORF">LIER_42810</name>
</gene>
<accession>A0AAV3P2U9</accession>
<dbReference type="InterPro" id="IPR021109">
    <property type="entry name" value="Peptidase_aspartic_dom_sf"/>
</dbReference>
<dbReference type="AlphaFoldDB" id="A0AAV3P2U9"/>
<dbReference type="Proteomes" id="UP001454036">
    <property type="component" value="Unassembled WGS sequence"/>
</dbReference>
<sequence length="108" mass="11895">MLVDTGSSADVLYLSTFDKLELPRSLLQPLHTPITGFTCHSINVMGVGMLDFTVGAYTKVSTIRAQFTMVDIDYTSYNGLICRPILTALTAIVSRVHLKMKFPTPRGI</sequence>
<evidence type="ECO:0000313" key="1">
    <source>
        <dbReference type="EMBL" id="GAA0144560.1"/>
    </source>
</evidence>
<comment type="caution">
    <text evidence="1">The sequence shown here is derived from an EMBL/GenBank/DDBJ whole genome shotgun (WGS) entry which is preliminary data.</text>
</comment>